<dbReference type="SUPFAM" id="SSF52540">
    <property type="entry name" value="P-loop containing nucleoside triphosphate hydrolases"/>
    <property type="match status" value="1"/>
</dbReference>
<dbReference type="GO" id="GO:0031507">
    <property type="term" value="P:heterochromatin formation"/>
    <property type="evidence" value="ECO:0007669"/>
    <property type="project" value="InterPro"/>
</dbReference>
<dbReference type="CDD" id="cd18793">
    <property type="entry name" value="SF2_C_SNF"/>
    <property type="match status" value="1"/>
</dbReference>
<feature type="domain" description="Helicase C-terminal" evidence="3">
    <location>
        <begin position="24"/>
        <end position="186"/>
    </location>
</feature>
<feature type="region of interest" description="Disordered" evidence="2">
    <location>
        <begin position="952"/>
        <end position="971"/>
    </location>
</feature>
<reference evidence="5" key="1">
    <citation type="journal article" date="2018" name="Gigascience">
        <title>Genome assembly of the Pink Ipe (Handroanthus impetiginosus, Bignoniaceae), a highly valued, ecologically keystone Neotropical timber forest tree.</title>
        <authorList>
            <person name="Silva-Junior O.B."/>
            <person name="Grattapaglia D."/>
            <person name="Novaes E."/>
            <person name="Collevatti R.G."/>
        </authorList>
    </citation>
    <scope>NUCLEOTIDE SEQUENCE [LARGE SCALE GENOMIC DNA]</scope>
    <source>
        <strain evidence="5">cv. UFG-1</strain>
    </source>
</reference>
<dbReference type="OrthoDB" id="898917at2759"/>
<keyword evidence="4" id="KW-0347">Helicase</keyword>
<keyword evidence="1 4" id="KW-0378">Hydrolase</keyword>
<evidence type="ECO:0000256" key="2">
    <source>
        <dbReference type="SAM" id="MobiDB-lite"/>
    </source>
</evidence>
<dbReference type="GO" id="GO:0016787">
    <property type="term" value="F:hydrolase activity"/>
    <property type="evidence" value="ECO:0007669"/>
    <property type="project" value="UniProtKB-KW"/>
</dbReference>
<dbReference type="Gene3D" id="3.40.50.300">
    <property type="entry name" value="P-loop containing nucleotide triphosphate hydrolases"/>
    <property type="match status" value="1"/>
</dbReference>
<feature type="region of interest" description="Disordered" evidence="2">
    <location>
        <begin position="291"/>
        <end position="317"/>
    </location>
</feature>
<sequence>MFADGRPAHELLDAGIRASGKLQLLDMMLTQVKARGLQVLILFQSIVSSGWASTGDILDDFLLQRFGKDTYERVDAGVSPSRKQAAVNRFNKGTGQFVFLLENRACSSTIKLSSLDIIVLYNSDWNPANDLRALQKISIDLAVNQIKVFRLYSSCTLEERALVLAKQNLNLDNNLQNLSRATSDSLLMWGATHLFSKLDDYHAESSSDLDIMCGWLLLNKVTKEFQSILSDSCEKIDLNPVISRVKLDVGSYSTNIPMRGEAKVQLKDGEEPLAFWRNLLDRRTPQWKHLRGQCPQNRKRVQSMSGSFGKSDTQNDSAVKKHRRAAIEGVDPASVPAELQEYQVALVAASGVGASRIIGSHLPQSSQEGVTSSNNPNCVPGQSSLDTEVDTCGVEDKSASLNEQKSLHSSLQGEDIDKETSGDTVGGSSISSFKLNDLTMEAEENSTYQEHGDQILLQQKLTLEDKGTSSELNSMINDIKKKCDKRMKKLMRKQQVEIREFSGIREEEISKLVTDHKLESAIIRSLYSEGPARLEKLNLLDSSFVKKVEEHNLLKDVLLKDLEMQQLAARNEEREKAAHWLAEAKACCSSELRAGLGTPSPCPQSEEDAGCSSSSTHILGVRDVVPTQQQLAADKNQSEGDYCIQANDVARCDTSVSAPATEVGCSDPIGTPSDLVSTNPQNEVGRLLVVVEQLNQPKSVGTGESICGNLPGERVSDEMQSVALQLPETVPNEIVDYVNPVELSNASNKELCEGDSIGLQDALVKLTDQTDGTTASVLPLRGQILEPPEQTEASPNHHGLLQLQVPEEQIHESLMSAELQDQGAQLLEKQNTFQFEVAAPELVDTVTFCPSNVELQEQDAPGTESQSASQIDGTTSELVSTVTPVLFNVAAPVLEDQGTLQLEVADYEPVGSVTLMLPSVETQTIENHEQQNLISNDASPSSNHSPAIVVESQTSDQGKNSSQTAEDAETGVLLSESASQMGGNSEIHISHLDRGSVSGVAHETSVERSSSSPNNVAMPQPVLNALELPNQAVQQLVIDVAHLAGTRYLFSHPNDQVASWNSPSLVADPLQYELEKMCNEAVKLQKNHKDMMSRLESDCEKEIQEIIAQIRSKYEVKLQDAELGFRLKKKELDMNHNKVLMSKKLAEVFSSTCLDPLSSGLPGIPQGIPFSSAQHLHQLLQNSVRFRSSACELAPEPQMARQRALQPMQQQTLPPSTRLFLTTRQNVAAQPIQALQHTIALSSGTTLQSPIINAISPTGNLHFSRVIRAPAPHIQVFRPATLPSVPPPQQLLFSQPPPLAMPRPPPPPLTSQNMDNRPCVLRNYISSPLPETTSTFGLLEPSFFETLGNVQGNQTSTVATNVVCLSDDE</sequence>
<feature type="compositionally biased region" description="Pro residues" evidence="2">
    <location>
        <begin position="1291"/>
        <end position="1309"/>
    </location>
</feature>
<feature type="compositionally biased region" description="Polar residues" evidence="2">
    <location>
        <begin position="399"/>
        <end position="412"/>
    </location>
</feature>
<comment type="caution">
    <text evidence="4">The sequence shown here is derived from an EMBL/GenBank/DDBJ whole genome shotgun (WGS) entry which is preliminary data.</text>
</comment>
<dbReference type="Proteomes" id="UP000231279">
    <property type="component" value="Unassembled WGS sequence"/>
</dbReference>
<gene>
    <name evidence="4" type="ORF">CDL12_19767</name>
</gene>
<dbReference type="InterPro" id="IPR001650">
    <property type="entry name" value="Helicase_C-like"/>
</dbReference>
<dbReference type="InterPro" id="IPR027417">
    <property type="entry name" value="P-loop_NTPase"/>
</dbReference>
<name>A0A2G9GQV8_9LAMI</name>
<dbReference type="STRING" id="429701.A0A2G9GQV8"/>
<proteinExistence type="predicted"/>
<evidence type="ECO:0000313" key="5">
    <source>
        <dbReference type="Proteomes" id="UP000231279"/>
    </source>
</evidence>
<dbReference type="InterPro" id="IPR049730">
    <property type="entry name" value="SNF2/RAD54-like_C"/>
</dbReference>
<feature type="region of interest" description="Disordered" evidence="2">
    <location>
        <begin position="363"/>
        <end position="430"/>
    </location>
</feature>
<dbReference type="EC" id="3.6.4.12" evidence="4"/>
<dbReference type="EMBL" id="NKXS01004037">
    <property type="protein sequence ID" value="PIN07656.1"/>
    <property type="molecule type" value="Genomic_DNA"/>
</dbReference>
<protein>
    <submittedName>
        <fullName evidence="4">DNA helicase</fullName>
        <ecNumber evidence="4">3.6.4.12</ecNumber>
    </submittedName>
</protein>
<evidence type="ECO:0000259" key="3">
    <source>
        <dbReference type="PROSITE" id="PS51194"/>
    </source>
</evidence>
<dbReference type="InterPro" id="IPR039322">
    <property type="entry name" value="MOM1"/>
</dbReference>
<feature type="compositionally biased region" description="Basic residues" evidence="2">
    <location>
        <begin position="291"/>
        <end position="301"/>
    </location>
</feature>
<organism evidence="4 5">
    <name type="scientific">Handroanthus impetiginosus</name>
    <dbReference type="NCBI Taxonomy" id="429701"/>
    <lineage>
        <taxon>Eukaryota</taxon>
        <taxon>Viridiplantae</taxon>
        <taxon>Streptophyta</taxon>
        <taxon>Embryophyta</taxon>
        <taxon>Tracheophyta</taxon>
        <taxon>Spermatophyta</taxon>
        <taxon>Magnoliopsida</taxon>
        <taxon>eudicotyledons</taxon>
        <taxon>Gunneridae</taxon>
        <taxon>Pentapetalae</taxon>
        <taxon>asterids</taxon>
        <taxon>lamiids</taxon>
        <taxon>Lamiales</taxon>
        <taxon>Bignoniaceae</taxon>
        <taxon>Crescentiina</taxon>
        <taxon>Tabebuia alliance</taxon>
        <taxon>Handroanthus</taxon>
    </lineage>
</organism>
<dbReference type="PANTHER" id="PTHR35116:SF2">
    <property type="entry name" value="ATP-DEPENDENT HELICASE FAMILY PROTEIN-RELATED"/>
    <property type="match status" value="1"/>
</dbReference>
<dbReference type="GO" id="GO:0003678">
    <property type="term" value="F:DNA helicase activity"/>
    <property type="evidence" value="ECO:0007669"/>
    <property type="project" value="UniProtKB-EC"/>
</dbReference>
<keyword evidence="4" id="KW-0067">ATP-binding</keyword>
<accession>A0A2G9GQV8</accession>
<feature type="compositionally biased region" description="Polar residues" evidence="2">
    <location>
        <begin position="302"/>
        <end position="317"/>
    </location>
</feature>
<evidence type="ECO:0000313" key="4">
    <source>
        <dbReference type="EMBL" id="PIN07656.1"/>
    </source>
</evidence>
<dbReference type="PROSITE" id="PS51194">
    <property type="entry name" value="HELICASE_CTER"/>
    <property type="match status" value="1"/>
</dbReference>
<dbReference type="Pfam" id="PF00271">
    <property type="entry name" value="Helicase_C"/>
    <property type="match status" value="1"/>
</dbReference>
<dbReference type="Gene3D" id="6.10.250.1310">
    <property type="match status" value="1"/>
</dbReference>
<evidence type="ECO:0000256" key="1">
    <source>
        <dbReference type="ARBA" id="ARBA00022801"/>
    </source>
</evidence>
<feature type="compositionally biased region" description="Polar residues" evidence="2">
    <location>
        <begin position="952"/>
        <end position="965"/>
    </location>
</feature>
<keyword evidence="5" id="KW-1185">Reference proteome</keyword>
<dbReference type="PANTHER" id="PTHR35116">
    <property type="entry name" value="HELICASE PROTEIN MOM1"/>
    <property type="match status" value="1"/>
</dbReference>
<feature type="compositionally biased region" description="Polar residues" evidence="2">
    <location>
        <begin position="363"/>
        <end position="386"/>
    </location>
</feature>
<feature type="region of interest" description="Disordered" evidence="2">
    <location>
        <begin position="1291"/>
        <end position="1313"/>
    </location>
</feature>
<keyword evidence="4" id="KW-0547">Nucleotide-binding</keyword>